<evidence type="ECO:0000256" key="5">
    <source>
        <dbReference type="ARBA" id="ARBA00038359"/>
    </source>
</evidence>
<dbReference type="InterPro" id="IPR052337">
    <property type="entry name" value="SAT4-like"/>
</dbReference>
<keyword evidence="3 6" id="KW-1133">Transmembrane helix</keyword>
<dbReference type="EMBL" id="JBFCZG010000001">
    <property type="protein sequence ID" value="KAL3427869.1"/>
    <property type="molecule type" value="Genomic_DNA"/>
</dbReference>
<keyword evidence="2 6" id="KW-0812">Transmembrane</keyword>
<reference evidence="8 9" key="1">
    <citation type="submission" date="2024-06" db="EMBL/GenBank/DDBJ databases">
        <title>Complete genome of Phlyctema vagabunda strain 19-DSS-EL-015.</title>
        <authorList>
            <person name="Fiorenzani C."/>
        </authorList>
    </citation>
    <scope>NUCLEOTIDE SEQUENCE [LARGE SCALE GENOMIC DNA]</scope>
    <source>
        <strain evidence="8 9">19-DSS-EL-015</strain>
    </source>
</reference>
<evidence type="ECO:0000256" key="4">
    <source>
        <dbReference type="ARBA" id="ARBA00023136"/>
    </source>
</evidence>
<evidence type="ECO:0000256" key="3">
    <source>
        <dbReference type="ARBA" id="ARBA00022989"/>
    </source>
</evidence>
<organism evidence="8 9">
    <name type="scientific">Phlyctema vagabunda</name>
    <dbReference type="NCBI Taxonomy" id="108571"/>
    <lineage>
        <taxon>Eukaryota</taxon>
        <taxon>Fungi</taxon>
        <taxon>Dikarya</taxon>
        <taxon>Ascomycota</taxon>
        <taxon>Pezizomycotina</taxon>
        <taxon>Leotiomycetes</taxon>
        <taxon>Helotiales</taxon>
        <taxon>Dermateaceae</taxon>
        <taxon>Phlyctema</taxon>
    </lineage>
</organism>
<dbReference type="PANTHER" id="PTHR33048">
    <property type="entry name" value="PTH11-LIKE INTEGRAL MEMBRANE PROTEIN (AFU_ORTHOLOGUE AFUA_5G11245)"/>
    <property type="match status" value="1"/>
</dbReference>
<evidence type="ECO:0000313" key="8">
    <source>
        <dbReference type="EMBL" id="KAL3427869.1"/>
    </source>
</evidence>
<feature type="transmembrane region" description="Helical" evidence="6">
    <location>
        <begin position="42"/>
        <end position="59"/>
    </location>
</feature>
<evidence type="ECO:0000259" key="7">
    <source>
        <dbReference type="Pfam" id="PF20684"/>
    </source>
</evidence>
<feature type="transmembrane region" description="Helical" evidence="6">
    <location>
        <begin position="107"/>
        <end position="130"/>
    </location>
</feature>
<dbReference type="PANTHER" id="PTHR33048:SF47">
    <property type="entry name" value="INTEGRAL MEMBRANE PROTEIN-RELATED"/>
    <property type="match status" value="1"/>
</dbReference>
<keyword evidence="9" id="KW-1185">Reference proteome</keyword>
<evidence type="ECO:0000256" key="1">
    <source>
        <dbReference type="ARBA" id="ARBA00004141"/>
    </source>
</evidence>
<feature type="transmembrane region" description="Helical" evidence="6">
    <location>
        <begin position="193"/>
        <end position="216"/>
    </location>
</feature>
<sequence>MFALCSGLGMSAVQWCDSFENAHAYITKRAMSQRSKAQIDLNISLIIISCLFYSARCYSRFAITRNPSYDDALVGVGLILVITFALMDNQITWNGIEHGFIASFYKGLPSLTLVYFSTAGIVRLGIAAFLPRLIVGLPRQRTYMTAIVILATSILALTVGSVFGLLFKCSPVKDLWHQDRPGVKCYAQHRELILVYLHSSLGVLFDICLFLLPVWVIKSNSITIKPQIILVFCVAFSAVICGILRLVVLLITDIPTNSEANLVSLTILTVLEVHVGLWVACFPALQPLLRSCCRQMGLKSTIKNSVQFTRQSRRPRDSVPPVQAGESDTWVMLENQQVQDKGNMVTSLASRSDSNATTVVSSPVKDSFGHDNRYSRVLL</sequence>
<feature type="transmembrane region" description="Helical" evidence="6">
    <location>
        <begin position="142"/>
        <end position="167"/>
    </location>
</feature>
<comment type="subcellular location">
    <subcellularLocation>
        <location evidence="1">Membrane</location>
        <topology evidence="1">Multi-pass membrane protein</topology>
    </subcellularLocation>
</comment>
<comment type="caution">
    <text evidence="8">The sequence shown here is derived from an EMBL/GenBank/DDBJ whole genome shotgun (WGS) entry which is preliminary data.</text>
</comment>
<accession>A0ABR4PX65</accession>
<feature type="transmembrane region" description="Helical" evidence="6">
    <location>
        <begin position="263"/>
        <end position="285"/>
    </location>
</feature>
<proteinExistence type="inferred from homology"/>
<protein>
    <submittedName>
        <fullName evidence="8">Integral membrane protein</fullName>
    </submittedName>
</protein>
<comment type="similarity">
    <text evidence="5">Belongs to the SAT4 family.</text>
</comment>
<evidence type="ECO:0000256" key="6">
    <source>
        <dbReference type="SAM" id="Phobius"/>
    </source>
</evidence>
<feature type="transmembrane region" description="Helical" evidence="6">
    <location>
        <begin position="71"/>
        <end position="87"/>
    </location>
</feature>
<dbReference type="Pfam" id="PF20684">
    <property type="entry name" value="Fung_rhodopsin"/>
    <property type="match status" value="1"/>
</dbReference>
<feature type="transmembrane region" description="Helical" evidence="6">
    <location>
        <begin position="228"/>
        <end position="251"/>
    </location>
</feature>
<dbReference type="InterPro" id="IPR049326">
    <property type="entry name" value="Rhodopsin_dom_fungi"/>
</dbReference>
<evidence type="ECO:0000256" key="2">
    <source>
        <dbReference type="ARBA" id="ARBA00022692"/>
    </source>
</evidence>
<keyword evidence="4 6" id="KW-0472">Membrane</keyword>
<dbReference type="Proteomes" id="UP001629113">
    <property type="component" value="Unassembled WGS sequence"/>
</dbReference>
<name>A0ABR4PX65_9HELO</name>
<evidence type="ECO:0000313" key="9">
    <source>
        <dbReference type="Proteomes" id="UP001629113"/>
    </source>
</evidence>
<feature type="domain" description="Rhodopsin" evidence="7">
    <location>
        <begin position="55"/>
        <end position="290"/>
    </location>
</feature>
<gene>
    <name evidence="8" type="ORF">PVAG01_01378</name>
</gene>